<dbReference type="EMBL" id="JH930477">
    <property type="protein sequence ID" value="EKM51099.1"/>
    <property type="molecule type" value="Genomic_DNA"/>
</dbReference>
<dbReference type="GeneID" id="18918455"/>
<feature type="compositionally biased region" description="Low complexity" evidence="1">
    <location>
        <begin position="161"/>
        <end position="171"/>
    </location>
</feature>
<dbReference type="InParanoid" id="K5VWW9"/>
<protein>
    <submittedName>
        <fullName evidence="2">Uncharacterized protein</fullName>
    </submittedName>
</protein>
<evidence type="ECO:0000313" key="3">
    <source>
        <dbReference type="Proteomes" id="UP000008370"/>
    </source>
</evidence>
<evidence type="ECO:0000256" key="1">
    <source>
        <dbReference type="SAM" id="MobiDB-lite"/>
    </source>
</evidence>
<reference evidence="2 3" key="1">
    <citation type="journal article" date="2012" name="BMC Genomics">
        <title>Comparative genomics of the white-rot fungi, Phanerochaete carnosa and P. chrysosporium, to elucidate the genetic basis of the distinct wood types they colonize.</title>
        <authorList>
            <person name="Suzuki H."/>
            <person name="MacDonald J."/>
            <person name="Syed K."/>
            <person name="Salamov A."/>
            <person name="Hori C."/>
            <person name="Aerts A."/>
            <person name="Henrissat B."/>
            <person name="Wiebenga A."/>
            <person name="vanKuyk P.A."/>
            <person name="Barry K."/>
            <person name="Lindquist E."/>
            <person name="LaButti K."/>
            <person name="Lapidus A."/>
            <person name="Lucas S."/>
            <person name="Coutinho P."/>
            <person name="Gong Y."/>
            <person name="Samejima M."/>
            <person name="Mahadevan R."/>
            <person name="Abou-Zaid M."/>
            <person name="de Vries R.P."/>
            <person name="Igarashi K."/>
            <person name="Yadav J.S."/>
            <person name="Grigoriev I.V."/>
            <person name="Master E.R."/>
        </authorList>
    </citation>
    <scope>NUCLEOTIDE SEQUENCE [LARGE SCALE GENOMIC DNA]</scope>
    <source>
        <strain evidence="2 3">HHB-10118-sp</strain>
    </source>
</reference>
<name>K5VWW9_PHACS</name>
<dbReference type="AlphaFoldDB" id="K5VWW9"/>
<dbReference type="RefSeq" id="XP_007400256.1">
    <property type="nucleotide sequence ID" value="XM_007400194.1"/>
</dbReference>
<dbReference type="HOGENOM" id="CLU_1503977_0_0_1"/>
<organism evidence="2 3">
    <name type="scientific">Phanerochaete carnosa (strain HHB-10118-sp)</name>
    <name type="common">White-rot fungus</name>
    <name type="synonym">Peniophora carnosa</name>
    <dbReference type="NCBI Taxonomy" id="650164"/>
    <lineage>
        <taxon>Eukaryota</taxon>
        <taxon>Fungi</taxon>
        <taxon>Dikarya</taxon>
        <taxon>Basidiomycota</taxon>
        <taxon>Agaricomycotina</taxon>
        <taxon>Agaricomycetes</taxon>
        <taxon>Polyporales</taxon>
        <taxon>Phanerochaetaceae</taxon>
        <taxon>Phanerochaete</taxon>
    </lineage>
</organism>
<gene>
    <name evidence="2" type="ORF">PHACADRAFT_263068</name>
</gene>
<accession>K5VWW9</accession>
<feature type="region of interest" description="Disordered" evidence="1">
    <location>
        <begin position="160"/>
        <end position="179"/>
    </location>
</feature>
<evidence type="ECO:0000313" key="2">
    <source>
        <dbReference type="EMBL" id="EKM51099.1"/>
    </source>
</evidence>
<proteinExistence type="predicted"/>
<feature type="region of interest" description="Disordered" evidence="1">
    <location>
        <begin position="109"/>
        <end position="145"/>
    </location>
</feature>
<dbReference type="KEGG" id="pco:PHACADRAFT_263068"/>
<keyword evidence="3" id="KW-1185">Reference proteome</keyword>
<sequence>MWRVVPPPVPSYPYLPPMPPTALPSDFQMLPVGSSYQQAMQPVPQHASMLQQNSMSVPMSPVPVPSVAAQPAPISGINPPYSVAAQPQLHYAPAPMSHTFGHVPQAPVQSPVADPHVNPAQFRSAGAPSASTDPRPRHLSGAARDRELARIRLQMHHARLQQAMVQQASQQGMPSTSQR</sequence>
<dbReference type="Proteomes" id="UP000008370">
    <property type="component" value="Unassembled WGS sequence"/>
</dbReference>